<feature type="region of interest" description="Disordered" evidence="1">
    <location>
        <begin position="449"/>
        <end position="511"/>
    </location>
</feature>
<accession>A0AAV7R3M2</accession>
<dbReference type="EMBL" id="JANPWB010000010">
    <property type="protein sequence ID" value="KAJ1145363.1"/>
    <property type="molecule type" value="Genomic_DNA"/>
</dbReference>
<keyword evidence="3" id="KW-1185">Reference proteome</keyword>
<organism evidence="2 3">
    <name type="scientific">Pleurodeles waltl</name>
    <name type="common">Iberian ribbed newt</name>
    <dbReference type="NCBI Taxonomy" id="8319"/>
    <lineage>
        <taxon>Eukaryota</taxon>
        <taxon>Metazoa</taxon>
        <taxon>Chordata</taxon>
        <taxon>Craniata</taxon>
        <taxon>Vertebrata</taxon>
        <taxon>Euteleostomi</taxon>
        <taxon>Amphibia</taxon>
        <taxon>Batrachia</taxon>
        <taxon>Caudata</taxon>
        <taxon>Salamandroidea</taxon>
        <taxon>Salamandridae</taxon>
        <taxon>Pleurodelinae</taxon>
        <taxon>Pleurodeles</taxon>
    </lineage>
</organism>
<dbReference type="AlphaFoldDB" id="A0AAV7R3M2"/>
<evidence type="ECO:0000313" key="3">
    <source>
        <dbReference type="Proteomes" id="UP001066276"/>
    </source>
</evidence>
<feature type="compositionally biased region" description="Basic and acidic residues" evidence="1">
    <location>
        <begin position="449"/>
        <end position="460"/>
    </location>
</feature>
<evidence type="ECO:0000256" key="1">
    <source>
        <dbReference type="SAM" id="MobiDB-lite"/>
    </source>
</evidence>
<evidence type="ECO:0000313" key="2">
    <source>
        <dbReference type="EMBL" id="KAJ1145363.1"/>
    </source>
</evidence>
<comment type="caution">
    <text evidence="2">The sequence shown here is derived from an EMBL/GenBank/DDBJ whole genome shotgun (WGS) entry which is preliminary data.</text>
</comment>
<proteinExistence type="predicted"/>
<feature type="region of interest" description="Disordered" evidence="1">
    <location>
        <begin position="1"/>
        <end position="48"/>
    </location>
</feature>
<feature type="region of interest" description="Disordered" evidence="1">
    <location>
        <begin position="234"/>
        <end position="255"/>
    </location>
</feature>
<feature type="compositionally biased region" description="Polar residues" evidence="1">
    <location>
        <begin position="397"/>
        <end position="408"/>
    </location>
</feature>
<feature type="region of interest" description="Disordered" evidence="1">
    <location>
        <begin position="370"/>
        <end position="419"/>
    </location>
</feature>
<dbReference type="Proteomes" id="UP001066276">
    <property type="component" value="Chromosome 6"/>
</dbReference>
<sequence length="565" mass="63165">MPQEITSRRHQLTGAHKEHPGPSARWLRSVRPHSMEGSLRSPSLPRSCPTQMKLESSYDPYAYETVTQSFSSRSANLSSGKIHFPGLNSTRDFEKLLQRNRRFVSLGKVQKLDVVDLDDCSLSGYGNGSNFNKLSVVWVPESKKCQRQRCQEGNRSQQILRIGVKELTVQIPEPSDFNNLSVCRTNRKNRKNSKKIPSGGQPYGLSMAVIHPNHPYTRSLPEKLPSSNMKTKVKQSFSTEGGSSEDPLVQRGSTCRQSFDKTTAIQGPNSPLLDNRKMILHQVKERHSHTCPVPNGSPRYKMDEKPSRVFRGSEIDLESIKNQPYLWKKYIDGAGPNGKIKVSGYCPNNKMQPERSFGFLGGLGLFPSPGSTSRSCQKTHFVEPPDGSTTSKEEESSFGSRTVSSGLTPVSGESKPVPALETPLMFGKEMSLNTDMLSDFSEEKNLTGHLTEPVEEKDNVNPEADLNGGERTETPEQRTEVWNDDSDKPGKGQETGEYPESPAKPSNVLDDCKQKKQLNNNKMLEGDKINLRSNFLRHPEIRSHELLLQTEELKLGWLHAEETTG</sequence>
<gene>
    <name evidence="2" type="ORF">NDU88_011652</name>
</gene>
<feature type="compositionally biased region" description="Basic and acidic residues" evidence="1">
    <location>
        <begin position="468"/>
        <end position="491"/>
    </location>
</feature>
<reference evidence="2" key="1">
    <citation type="journal article" date="2022" name="bioRxiv">
        <title>Sequencing and chromosome-scale assembly of the giantPleurodeles waltlgenome.</title>
        <authorList>
            <person name="Brown T."/>
            <person name="Elewa A."/>
            <person name="Iarovenko S."/>
            <person name="Subramanian E."/>
            <person name="Araus A.J."/>
            <person name="Petzold A."/>
            <person name="Susuki M."/>
            <person name="Suzuki K.-i.T."/>
            <person name="Hayashi T."/>
            <person name="Toyoda A."/>
            <person name="Oliveira C."/>
            <person name="Osipova E."/>
            <person name="Leigh N.D."/>
            <person name="Simon A."/>
            <person name="Yun M.H."/>
        </authorList>
    </citation>
    <scope>NUCLEOTIDE SEQUENCE</scope>
    <source>
        <strain evidence="2">20211129_DDA</strain>
        <tissue evidence="2">Liver</tissue>
    </source>
</reference>
<name>A0AAV7R3M2_PLEWA</name>
<feature type="compositionally biased region" description="Low complexity" evidence="1">
    <location>
        <begin position="38"/>
        <end position="47"/>
    </location>
</feature>
<protein>
    <submittedName>
        <fullName evidence="2">Uncharacterized protein</fullName>
    </submittedName>
</protein>